<evidence type="ECO:0000256" key="5">
    <source>
        <dbReference type="ARBA" id="ARBA00022741"/>
    </source>
</evidence>
<organism evidence="13 14">
    <name type="scientific">Porphyromonas cangingivalis</name>
    <dbReference type="NCBI Taxonomy" id="36874"/>
    <lineage>
        <taxon>Bacteria</taxon>
        <taxon>Pseudomonadati</taxon>
        <taxon>Bacteroidota</taxon>
        <taxon>Bacteroidia</taxon>
        <taxon>Bacteroidales</taxon>
        <taxon>Porphyromonadaceae</taxon>
        <taxon>Porphyromonas</taxon>
    </lineage>
</organism>
<evidence type="ECO:0000256" key="9">
    <source>
        <dbReference type="ARBA" id="ARBA00023134"/>
    </source>
</evidence>
<evidence type="ECO:0000256" key="2">
    <source>
        <dbReference type="ARBA" id="ARBA00022490"/>
    </source>
</evidence>
<reference evidence="13 14" key="1">
    <citation type="submission" date="2017-02" db="EMBL/GenBank/DDBJ databases">
        <authorList>
            <person name="Peterson S.W."/>
        </authorList>
    </citation>
    <scope>NUCLEOTIDE SEQUENCE [LARGE SCALE GENOMIC DNA]</scope>
    <source>
        <strain evidence="13 14">ATCC 700135</strain>
    </source>
</reference>
<dbReference type="Gene3D" id="3.40.50.300">
    <property type="entry name" value="P-loop containing nucleotide triphosphate hydrolases"/>
    <property type="match status" value="1"/>
</dbReference>
<feature type="binding site" evidence="10">
    <location>
        <position position="129"/>
    </location>
    <ligand>
        <name>(6S)-5-formyl-5,6,7,8-tetrahydrofolate</name>
        <dbReference type="ChEBI" id="CHEBI:57457"/>
    </ligand>
</feature>
<dbReference type="PANTHER" id="PTHR42714:SF2">
    <property type="entry name" value="TRNA MODIFICATION GTPASE GTPBP3, MITOCHONDRIAL"/>
    <property type="match status" value="1"/>
</dbReference>
<evidence type="ECO:0000256" key="10">
    <source>
        <dbReference type="HAMAP-Rule" id="MF_00379"/>
    </source>
</evidence>
<dbReference type="EMBL" id="FUWL01000005">
    <property type="protein sequence ID" value="SJZ41563.1"/>
    <property type="molecule type" value="Genomic_DNA"/>
</dbReference>
<dbReference type="FunFam" id="3.30.1360.120:FF:000003">
    <property type="entry name" value="tRNA modification GTPase MnmE"/>
    <property type="match status" value="1"/>
</dbReference>
<feature type="binding site" evidence="10">
    <location>
        <position position="260"/>
    </location>
    <ligand>
        <name>Mg(2+)</name>
        <dbReference type="ChEBI" id="CHEBI:18420"/>
    </ligand>
</feature>
<comment type="similarity">
    <text evidence="1 10 11">Belongs to the TRAFAC class TrmE-Era-EngA-EngB-Septin-like GTPase superfamily. TrmE GTPase family.</text>
</comment>
<feature type="binding site" evidence="10">
    <location>
        <position position="239"/>
    </location>
    <ligand>
        <name>Mg(2+)</name>
        <dbReference type="ChEBI" id="CHEBI:18420"/>
    </ligand>
</feature>
<keyword evidence="4 10" id="KW-0479">Metal-binding</keyword>
<dbReference type="InterPro" id="IPR018948">
    <property type="entry name" value="GTP-bd_TrmE_N"/>
</dbReference>
<dbReference type="GO" id="GO:0042802">
    <property type="term" value="F:identical protein binding"/>
    <property type="evidence" value="ECO:0007669"/>
    <property type="project" value="UniProtKB-ARBA"/>
</dbReference>
<evidence type="ECO:0000313" key="13">
    <source>
        <dbReference type="EMBL" id="SJZ41563.1"/>
    </source>
</evidence>
<feature type="binding site" evidence="10">
    <location>
        <begin position="254"/>
        <end position="260"/>
    </location>
    <ligand>
        <name>GTP</name>
        <dbReference type="ChEBI" id="CHEBI:37565"/>
    </ligand>
</feature>
<feature type="binding site" evidence="10">
    <location>
        <position position="235"/>
    </location>
    <ligand>
        <name>K(+)</name>
        <dbReference type="ChEBI" id="CHEBI:29103"/>
    </ligand>
</feature>
<gene>
    <name evidence="10" type="primary">mnmE</name>
    <name evidence="10" type="synonym">trmE</name>
    <name evidence="13" type="ORF">SAMN02745205_00724</name>
</gene>
<dbReference type="GO" id="GO:0005525">
    <property type="term" value="F:GTP binding"/>
    <property type="evidence" value="ECO:0007669"/>
    <property type="project" value="UniProtKB-UniRule"/>
</dbReference>
<proteinExistence type="inferred from homology"/>
<dbReference type="GO" id="GO:0005829">
    <property type="term" value="C:cytosol"/>
    <property type="evidence" value="ECO:0007669"/>
    <property type="project" value="TreeGrafter"/>
</dbReference>
<feature type="binding site" evidence="10">
    <location>
        <position position="256"/>
    </location>
    <ligand>
        <name>K(+)</name>
        <dbReference type="ChEBI" id="CHEBI:29103"/>
    </ligand>
</feature>
<feature type="binding site" evidence="10">
    <location>
        <position position="468"/>
    </location>
    <ligand>
        <name>(6S)-5-formyl-5,6,7,8-tetrahydrofolate</name>
        <dbReference type="ChEBI" id="CHEBI:57457"/>
    </ligand>
</feature>
<feature type="binding site" evidence="10">
    <location>
        <position position="26"/>
    </location>
    <ligand>
        <name>(6S)-5-formyl-5,6,7,8-tetrahydrofolate</name>
        <dbReference type="ChEBI" id="CHEBI:57457"/>
    </ligand>
</feature>
<dbReference type="InterPro" id="IPR025867">
    <property type="entry name" value="MnmE_helical"/>
</dbReference>
<evidence type="ECO:0000256" key="6">
    <source>
        <dbReference type="ARBA" id="ARBA00022801"/>
    </source>
</evidence>
<comment type="caution">
    <text evidence="10">Lacks conserved residue(s) required for the propagation of feature annotation.</text>
</comment>
<evidence type="ECO:0000256" key="8">
    <source>
        <dbReference type="ARBA" id="ARBA00022958"/>
    </source>
</evidence>
<dbReference type="GO" id="GO:0046872">
    <property type="term" value="F:metal ion binding"/>
    <property type="evidence" value="ECO:0007669"/>
    <property type="project" value="UniProtKB-KW"/>
</dbReference>
<accession>A0A1T4KGT4</accession>
<feature type="binding site" evidence="10">
    <location>
        <position position="254"/>
    </location>
    <ligand>
        <name>K(+)</name>
        <dbReference type="ChEBI" id="CHEBI:29103"/>
    </ligand>
</feature>
<dbReference type="FunFam" id="3.40.50.300:FF:001376">
    <property type="entry name" value="tRNA modification GTPase MnmE"/>
    <property type="match status" value="1"/>
</dbReference>
<dbReference type="Pfam" id="PF10396">
    <property type="entry name" value="TrmE_N"/>
    <property type="match status" value="1"/>
</dbReference>
<dbReference type="GO" id="GO:0002098">
    <property type="term" value="P:tRNA wobble uridine modification"/>
    <property type="evidence" value="ECO:0007669"/>
    <property type="project" value="TreeGrafter"/>
</dbReference>
<dbReference type="InterPro" id="IPR027266">
    <property type="entry name" value="TrmE/GcvT-like"/>
</dbReference>
<dbReference type="InterPro" id="IPR027417">
    <property type="entry name" value="P-loop_NTPase"/>
</dbReference>
<keyword evidence="6 10" id="KW-0378">Hydrolase</keyword>
<dbReference type="HAMAP" id="MF_00379">
    <property type="entry name" value="GTPase_MnmE"/>
    <property type="match status" value="1"/>
</dbReference>
<dbReference type="NCBIfam" id="NF003661">
    <property type="entry name" value="PRK05291.1-3"/>
    <property type="match status" value="1"/>
</dbReference>
<comment type="cofactor">
    <cofactor evidence="10">
        <name>K(+)</name>
        <dbReference type="ChEBI" id="CHEBI:29103"/>
    </cofactor>
    <text evidence="10">Binds 1 potassium ion per subunit.</text>
</comment>
<dbReference type="Gene3D" id="3.30.1360.120">
    <property type="entry name" value="Probable tRNA modification gtpase trme, domain 1"/>
    <property type="match status" value="1"/>
</dbReference>
<dbReference type="PANTHER" id="PTHR42714">
    <property type="entry name" value="TRNA MODIFICATION GTPASE GTPBP3"/>
    <property type="match status" value="1"/>
</dbReference>
<dbReference type="Proteomes" id="UP000189956">
    <property type="component" value="Unassembled WGS sequence"/>
</dbReference>
<dbReference type="EC" id="3.6.-.-" evidence="10"/>
<dbReference type="PROSITE" id="PS51709">
    <property type="entry name" value="G_TRME"/>
    <property type="match status" value="1"/>
</dbReference>
<dbReference type="GO" id="GO:0030488">
    <property type="term" value="P:tRNA methylation"/>
    <property type="evidence" value="ECO:0007669"/>
    <property type="project" value="TreeGrafter"/>
</dbReference>
<keyword evidence="5 10" id="KW-0547">Nucleotide-binding</keyword>
<evidence type="ECO:0000313" key="14">
    <source>
        <dbReference type="Proteomes" id="UP000189956"/>
    </source>
</evidence>
<evidence type="ECO:0000256" key="1">
    <source>
        <dbReference type="ARBA" id="ARBA00011043"/>
    </source>
</evidence>
<keyword evidence="2 10" id="KW-0963">Cytoplasm</keyword>
<feature type="binding site" evidence="10">
    <location>
        <begin position="235"/>
        <end position="240"/>
    </location>
    <ligand>
        <name>GTP</name>
        <dbReference type="ChEBI" id="CHEBI:37565"/>
    </ligand>
</feature>
<evidence type="ECO:0000256" key="3">
    <source>
        <dbReference type="ARBA" id="ARBA00022694"/>
    </source>
</evidence>
<feature type="domain" description="TrmE-type G" evidence="12">
    <location>
        <begin position="225"/>
        <end position="390"/>
    </location>
</feature>
<keyword evidence="8 10" id="KW-0630">Potassium</keyword>
<comment type="function">
    <text evidence="10">Exhibits a very high intrinsic GTPase hydrolysis rate. Involved in the addition of a carboxymethylaminomethyl (cmnm) group at the wobble position (U34) of certain tRNAs, forming tRNA-cmnm(5)s(2)U34.</text>
</comment>
<dbReference type="InterPro" id="IPR004520">
    <property type="entry name" value="GTPase_MnmE"/>
</dbReference>
<feature type="binding site" evidence="10">
    <location>
        <position position="90"/>
    </location>
    <ligand>
        <name>(6S)-5-formyl-5,6,7,8-tetrahydrofolate</name>
        <dbReference type="ChEBI" id="CHEBI:57457"/>
    </ligand>
</feature>
<name>A0A1T4KGT4_PORCN</name>
<dbReference type="InterPro" id="IPR031168">
    <property type="entry name" value="G_TrmE"/>
</dbReference>
<dbReference type="CDD" id="cd14858">
    <property type="entry name" value="TrmE_N"/>
    <property type="match status" value="1"/>
</dbReference>
<dbReference type="RefSeq" id="WP_174706346.1">
    <property type="nucleotide sequence ID" value="NZ_FUWL01000005.1"/>
</dbReference>
<dbReference type="InterPro" id="IPR027368">
    <property type="entry name" value="MnmE_dom2"/>
</dbReference>
<keyword evidence="7 10" id="KW-0460">Magnesium</keyword>
<evidence type="ECO:0000259" key="12">
    <source>
        <dbReference type="PROSITE" id="PS51709"/>
    </source>
</evidence>
<keyword evidence="3 10" id="KW-0819">tRNA processing</keyword>
<dbReference type="SUPFAM" id="SSF116878">
    <property type="entry name" value="TrmE connector domain"/>
    <property type="match status" value="1"/>
</dbReference>
<dbReference type="NCBIfam" id="TIGR00450">
    <property type="entry name" value="mnmE_trmE_thdF"/>
    <property type="match status" value="1"/>
</dbReference>
<comment type="subcellular location">
    <subcellularLocation>
        <location evidence="10">Cytoplasm</location>
    </subcellularLocation>
</comment>
<dbReference type="CDD" id="cd04164">
    <property type="entry name" value="trmE"/>
    <property type="match status" value="1"/>
</dbReference>
<dbReference type="GO" id="GO:0003924">
    <property type="term" value="F:GTPase activity"/>
    <property type="evidence" value="ECO:0007669"/>
    <property type="project" value="UniProtKB-UniRule"/>
</dbReference>
<feature type="binding site" evidence="10">
    <location>
        <begin position="279"/>
        <end position="282"/>
    </location>
    <ligand>
        <name>GTP</name>
        <dbReference type="ChEBI" id="CHEBI:37565"/>
    </ligand>
</feature>
<evidence type="ECO:0000256" key="11">
    <source>
        <dbReference type="RuleBase" id="RU003313"/>
    </source>
</evidence>
<dbReference type="Pfam" id="PF01926">
    <property type="entry name" value="MMR_HSR1"/>
    <property type="match status" value="1"/>
</dbReference>
<dbReference type="Pfam" id="PF12631">
    <property type="entry name" value="MnmE_helical"/>
    <property type="match status" value="1"/>
</dbReference>
<protein>
    <recommendedName>
        <fullName evidence="10">tRNA modification GTPase MnmE</fullName>
        <ecNumber evidence="10">3.6.-.-</ecNumber>
    </recommendedName>
</protein>
<sequence length="468" mass="51374">MSFYSINQTICALATPMGRSAIGVIKISGTIAFDVLKRVFKPLSKKDYDPLSQHVSYGWIVDPQNDEYIDDVVVVTYVNPKSYTGEDMVEISCHGSPYILSEVMKLLIASGVRPAEGGEFTKRAFANGKMDLSQAEAVADVISSTNKAALRMSMSQMRGHFSRKIEALRETLIRFCSLLELELDFSEEDVEFADRKALTDSCSSILGELKELSSSFEKGRVIKNGIPIAIAGATNAGKSTLLNALLEDDRAIVSDIHGTTRDAIEDTVILGGREFRFIDTAGIRDTDDPIESIGINRSFEKINQASLTLWMIDASDKELDLHTLLQNITQHASKSSICALINKRDIVSAHEIEQITHVLKQSGISTIMAISAKDHQDIAKVKEEILRHFEDLNVGENDIIVSNLRHATAIQDAMVHLETVLNGLSLSIPGDLLAQDLRAAINHLGEVVGNVSSDDILHSIFKNFCIGK</sequence>
<comment type="subunit">
    <text evidence="10">Homodimer. Heterotetramer of two MnmE and two MnmG subunits.</text>
</comment>
<dbReference type="SUPFAM" id="SSF52540">
    <property type="entry name" value="P-loop containing nucleoside triphosphate hydrolases"/>
    <property type="match status" value="1"/>
</dbReference>
<evidence type="ECO:0000256" key="7">
    <source>
        <dbReference type="ARBA" id="ARBA00022842"/>
    </source>
</evidence>
<keyword evidence="9 10" id="KW-0342">GTP-binding</keyword>
<dbReference type="InterPro" id="IPR005225">
    <property type="entry name" value="Small_GTP-bd"/>
</dbReference>
<dbReference type="Gene3D" id="1.20.120.430">
    <property type="entry name" value="tRNA modification GTPase MnmE domain 2"/>
    <property type="match status" value="1"/>
</dbReference>
<dbReference type="InterPro" id="IPR006073">
    <property type="entry name" value="GTP-bd"/>
</dbReference>
<evidence type="ECO:0000256" key="4">
    <source>
        <dbReference type="ARBA" id="ARBA00022723"/>
    </source>
</evidence>
<dbReference type="AlphaFoldDB" id="A0A1T4KGT4"/>
<feature type="binding site" evidence="10">
    <location>
        <position position="259"/>
    </location>
    <ligand>
        <name>K(+)</name>
        <dbReference type="ChEBI" id="CHEBI:29103"/>
    </ligand>
</feature>
<dbReference type="NCBIfam" id="TIGR00231">
    <property type="entry name" value="small_GTP"/>
    <property type="match status" value="1"/>
</dbReference>